<accession>C8W5U2</accession>
<keyword evidence="2" id="KW-1185">Reference proteome</keyword>
<name>C8W5U2_DESAS</name>
<dbReference type="KEGG" id="dae:Dtox_3362"/>
<gene>
    <name evidence="1" type="ordered locus">Dtox_3362</name>
</gene>
<dbReference type="Proteomes" id="UP000002217">
    <property type="component" value="Chromosome"/>
</dbReference>
<dbReference type="AlphaFoldDB" id="C8W5U2"/>
<dbReference type="InterPro" id="IPR019198">
    <property type="entry name" value="Beta_propeller_containing"/>
</dbReference>
<dbReference type="eggNOG" id="COG4880">
    <property type="taxonomic scope" value="Bacteria"/>
</dbReference>
<proteinExistence type="predicted"/>
<protein>
    <submittedName>
        <fullName evidence="1">C-terminal beta-propeller domain-contain secreted protein-like protein</fullName>
    </submittedName>
</protein>
<reference evidence="1 2" key="1">
    <citation type="journal article" date="2009" name="Stand. Genomic Sci.">
        <title>Complete genome sequence of Desulfotomaculum acetoxidans type strain (5575).</title>
        <authorList>
            <person name="Spring S."/>
            <person name="Lapidus A."/>
            <person name="Schroder M."/>
            <person name="Gleim D."/>
            <person name="Sims D."/>
            <person name="Meincke L."/>
            <person name="Glavina Del Rio T."/>
            <person name="Tice H."/>
            <person name="Copeland A."/>
            <person name="Cheng J.F."/>
            <person name="Lucas S."/>
            <person name="Chen F."/>
            <person name="Nolan M."/>
            <person name="Bruce D."/>
            <person name="Goodwin L."/>
            <person name="Pitluck S."/>
            <person name="Ivanova N."/>
            <person name="Mavromatis K."/>
            <person name="Mikhailova N."/>
            <person name="Pati A."/>
            <person name="Chen A."/>
            <person name="Palaniappan K."/>
            <person name="Land M."/>
            <person name="Hauser L."/>
            <person name="Chang Y.J."/>
            <person name="Jeffries C.D."/>
            <person name="Chain P."/>
            <person name="Saunders E."/>
            <person name="Brettin T."/>
            <person name="Detter J.C."/>
            <person name="Goker M."/>
            <person name="Bristow J."/>
            <person name="Eisen J.A."/>
            <person name="Markowitz V."/>
            <person name="Hugenholtz P."/>
            <person name="Kyrpides N.C."/>
            <person name="Klenk H.P."/>
            <person name="Han C."/>
        </authorList>
    </citation>
    <scope>NUCLEOTIDE SEQUENCE [LARGE SCALE GENOMIC DNA]</scope>
    <source>
        <strain evidence="2">ATCC 49208 / DSM 771 / VKM B-1644</strain>
    </source>
</reference>
<dbReference type="STRING" id="485916.Dtox_3362"/>
<evidence type="ECO:0000313" key="2">
    <source>
        <dbReference type="Proteomes" id="UP000002217"/>
    </source>
</evidence>
<organism evidence="1 2">
    <name type="scientific">Desulfofarcimen acetoxidans (strain ATCC 49208 / DSM 771 / KCTC 5769 / VKM B-1644 / 5575)</name>
    <name type="common">Desulfotomaculum acetoxidans</name>
    <dbReference type="NCBI Taxonomy" id="485916"/>
    <lineage>
        <taxon>Bacteria</taxon>
        <taxon>Bacillati</taxon>
        <taxon>Bacillota</taxon>
        <taxon>Clostridia</taxon>
        <taxon>Eubacteriales</taxon>
        <taxon>Peptococcaceae</taxon>
        <taxon>Desulfofarcimen</taxon>
    </lineage>
</organism>
<dbReference type="EMBL" id="CP001720">
    <property type="protein sequence ID" value="ACV64092.1"/>
    <property type="molecule type" value="Genomic_DNA"/>
</dbReference>
<dbReference type="OrthoDB" id="9778998at2"/>
<dbReference type="Pfam" id="PF09826">
    <property type="entry name" value="Beta_propel"/>
    <property type="match status" value="1"/>
</dbReference>
<dbReference type="HOGENOM" id="CLU_015706_0_0_9"/>
<dbReference type="RefSeq" id="WP_015758782.1">
    <property type="nucleotide sequence ID" value="NC_013216.1"/>
</dbReference>
<sequence>MKGKVAIVGKLWPLLVCILLILTVNSMASEQPAGSSSGQLKSFPDYEQLSEYIKNSNKVSGVFGLSTTHRGLVMEESLSLPLNSVDNGFAMKADMAVNQKKASAAKEKADFSETNNQVRGVDEADLVKTDGSYIYLVNNGKLVILQAYPAQEAKKLTEISFDGRPQEIFIDGDSLLVFGSSADRQKMFLRKYDIADRKSPLMLQELTCDGNYVTSRKIGENVYAVINTPVYRYNEATGQNIALPVFTNNGIKKIVQPKEIYYFDRTDSSYNYSIMASVSMKKDSKNFRSRIYLTGTSQNIFASENNIYLTGNKSPDYEFYGEKLYKSLLSLMPEQVQSTINESQASCNTYAQRLQILEEIAGEYLISLDYRQASAIEEKINRIVEGYRRDIERENNKTVIYKLAVDAGQVVYKCKGEVDGYVLNQFSMDEHNGYFRIATTSQGSWSITGQSPAPKNNIYVLDENMQITGKLLGLAVNERIFSARFMGERAYLVTFRKTDPLFVIDLKDPAFPRVAGELKIPGYSDYLHPYDENHIIGIGKEVVERLPGQLSQKQMIIEPVSREKGVKIALFDVSNPAAPKEMSKYVVESDNSDSAALHDHRAVLFSREKNLLVLPVSDRLFRIAAQQKHDAYEQPWQGAYAFKVSLEEGIKLMNKVEHRSEVRRSLYIENVLYTMSDAEIKLNDLTGLREIKEIALQ</sequence>
<evidence type="ECO:0000313" key="1">
    <source>
        <dbReference type="EMBL" id="ACV64092.1"/>
    </source>
</evidence>